<dbReference type="PATRIC" id="fig|1806891.3.peg.115"/>
<evidence type="ECO:0000313" key="2">
    <source>
        <dbReference type="Proteomes" id="UP000078162"/>
    </source>
</evidence>
<dbReference type="Proteomes" id="UP000078162">
    <property type="component" value="Chromosome"/>
</dbReference>
<sequence>MISDVTIQKKTKKNNKQRISILVKIQGKNILRINLRLFSLFFE</sequence>
<dbReference type="AlphaFoldDB" id="A0A1A9HTG9"/>
<proteinExistence type="predicted"/>
<dbReference type="EMBL" id="CP014639">
    <property type="protein sequence ID" value="ANH78290.1"/>
    <property type="molecule type" value="Genomic_DNA"/>
</dbReference>
<protein>
    <submittedName>
        <fullName evidence="1">Uncharacterized protein</fullName>
    </submittedName>
</protein>
<dbReference type="KEGG" id="csaz:Cs308_0119"/>
<name>A0A1A9HTG9_9CHLA</name>
<reference evidence="1 2" key="1">
    <citation type="submission" date="2016-03" db="EMBL/GenBank/DDBJ databases">
        <title>Culture-independent genomics supports pathogen discovery for uncultivable bacteria within the genus Chlamydia.</title>
        <authorList>
            <person name="Taylor-Brown A."/>
            <person name="Bachmann N.L."/>
            <person name="Borel N."/>
            <person name="Polkinghorne A."/>
        </authorList>
    </citation>
    <scope>NUCLEOTIDE SEQUENCE [LARGE SCALE GENOMIC DNA]</scope>
    <source>
        <strain evidence="1 2">2742-308</strain>
    </source>
</reference>
<keyword evidence="2" id="KW-1185">Reference proteome</keyword>
<accession>A0A1A9HTG9</accession>
<gene>
    <name evidence="1" type="ORF">Cs308_0119</name>
</gene>
<evidence type="ECO:0000313" key="1">
    <source>
        <dbReference type="EMBL" id="ANH78290.1"/>
    </source>
</evidence>
<organism evidence="1 2">
    <name type="scientific">Candidatus Chlamydia sanziniae</name>
    <dbReference type="NCBI Taxonomy" id="1806891"/>
    <lineage>
        <taxon>Bacteria</taxon>
        <taxon>Pseudomonadati</taxon>
        <taxon>Chlamydiota</taxon>
        <taxon>Chlamydiia</taxon>
        <taxon>Chlamydiales</taxon>
        <taxon>Chlamydiaceae</taxon>
        <taxon>Chlamydia/Chlamydophila group</taxon>
        <taxon>Chlamydia</taxon>
    </lineage>
</organism>